<comment type="caution">
    <text evidence="2">The sequence shown here is derived from an EMBL/GenBank/DDBJ whole genome shotgun (WGS) entry which is preliminary data.</text>
</comment>
<sequence length="210" mass="22396">MLNTGRALPAILGVTLALPALTATGAGAAVADPPPDGVTIEIGMVSGTDCTPGAMSLTISPDNQSFTLERDEVRVEVGGANPATERRRCTILLRVLVPQGYSYAIKPAVDYRGHAELEPDASGVLTVSNHLQGTPNTPKTHSLHGPFSGPWRFQPPDSDPVFSPCGERRSFIIDSELQVSLGTSDKTRTSYMTMAGEEVHPILYKRCRPT</sequence>
<protein>
    <submittedName>
        <fullName evidence="2">Uncharacterized protein DUF4360</fullName>
    </submittedName>
</protein>
<gene>
    <name evidence="2" type="ORF">BZB76_1610</name>
</gene>
<dbReference type="Pfam" id="PF14273">
    <property type="entry name" value="DUF4360"/>
    <property type="match status" value="1"/>
</dbReference>
<dbReference type="EMBL" id="RBWU01000002">
    <property type="protein sequence ID" value="RKS76259.1"/>
    <property type="molecule type" value="Genomic_DNA"/>
</dbReference>
<feature type="chain" id="PRO_5019769721" evidence="1">
    <location>
        <begin position="29"/>
        <end position="210"/>
    </location>
</feature>
<evidence type="ECO:0000256" key="1">
    <source>
        <dbReference type="SAM" id="SignalP"/>
    </source>
</evidence>
<keyword evidence="1" id="KW-0732">Signal</keyword>
<reference evidence="2 3" key="1">
    <citation type="submission" date="2018-10" db="EMBL/GenBank/DDBJ databases">
        <title>Genomic Encyclopedia of Archaeal and Bacterial Type Strains, Phase II (KMG-II): from individual species to whole genera.</title>
        <authorList>
            <person name="Goeker M."/>
        </authorList>
    </citation>
    <scope>NUCLEOTIDE SEQUENCE [LARGE SCALE GENOMIC DNA]</scope>
    <source>
        <strain evidence="2 3">DSM 43383</strain>
    </source>
</reference>
<dbReference type="AlphaFoldDB" id="A0A495QRZ0"/>
<name>A0A495QRZ0_9ACTN</name>
<evidence type="ECO:0000313" key="3">
    <source>
        <dbReference type="Proteomes" id="UP000274601"/>
    </source>
</evidence>
<dbReference type="RefSeq" id="WP_121433646.1">
    <property type="nucleotide sequence ID" value="NZ_RBWU01000002.1"/>
</dbReference>
<dbReference type="InterPro" id="IPR025649">
    <property type="entry name" value="DUF4360"/>
</dbReference>
<evidence type="ECO:0000313" key="2">
    <source>
        <dbReference type="EMBL" id="RKS76259.1"/>
    </source>
</evidence>
<dbReference type="PANTHER" id="PTHR38847">
    <property type="match status" value="1"/>
</dbReference>
<feature type="signal peptide" evidence="1">
    <location>
        <begin position="1"/>
        <end position="28"/>
    </location>
</feature>
<accession>A0A495QRZ0</accession>
<keyword evidence="3" id="KW-1185">Reference proteome</keyword>
<organism evidence="2 3">
    <name type="scientific">Actinomadura pelletieri DSM 43383</name>
    <dbReference type="NCBI Taxonomy" id="1120940"/>
    <lineage>
        <taxon>Bacteria</taxon>
        <taxon>Bacillati</taxon>
        <taxon>Actinomycetota</taxon>
        <taxon>Actinomycetes</taxon>
        <taxon>Streptosporangiales</taxon>
        <taxon>Thermomonosporaceae</taxon>
        <taxon>Actinomadura</taxon>
    </lineage>
</organism>
<dbReference type="PANTHER" id="PTHR38847:SF1">
    <property type="entry name" value="PSEUDOURIDINE SYNTHASE RSUA_RLUA-LIKE DOMAIN-CONTAINING PROTEIN"/>
    <property type="match status" value="1"/>
</dbReference>
<dbReference type="OrthoDB" id="3432025at2"/>
<proteinExistence type="predicted"/>
<dbReference type="Proteomes" id="UP000274601">
    <property type="component" value="Unassembled WGS sequence"/>
</dbReference>